<dbReference type="EMBL" id="BEXB01000028">
    <property type="protein sequence ID" value="GAY77553.1"/>
    <property type="molecule type" value="Genomic_DNA"/>
</dbReference>
<feature type="transmembrane region" description="Helical" evidence="1">
    <location>
        <begin position="21"/>
        <end position="45"/>
    </location>
</feature>
<keyword evidence="1" id="KW-0472">Membrane</keyword>
<keyword evidence="1" id="KW-0812">Transmembrane</keyword>
<proteinExistence type="predicted"/>
<organism evidence="2 3">
    <name type="scientific">Sporolactobacillus inulinus</name>
    <dbReference type="NCBI Taxonomy" id="2078"/>
    <lineage>
        <taxon>Bacteria</taxon>
        <taxon>Bacillati</taxon>
        <taxon>Bacillota</taxon>
        <taxon>Bacilli</taxon>
        <taxon>Bacillales</taxon>
        <taxon>Sporolactobacillaceae</taxon>
        <taxon>Sporolactobacillus</taxon>
    </lineage>
</organism>
<dbReference type="AlphaFoldDB" id="A0A4Y1ZEX8"/>
<dbReference type="Proteomes" id="UP000319716">
    <property type="component" value="Unassembled WGS sequence"/>
</dbReference>
<sequence length="81" mass="9234">MGDQLSHPKRAIHNKHYMEFIFIHAVFASDRILFAAGTVSGYFAALVRDQPALSYETMKHDIDNYSESSITYLPEKSRLGK</sequence>
<evidence type="ECO:0000313" key="2">
    <source>
        <dbReference type="EMBL" id="GAY77553.1"/>
    </source>
</evidence>
<dbReference type="RefSeq" id="WP_262393040.1">
    <property type="nucleotide sequence ID" value="NZ_BEXB01000028.1"/>
</dbReference>
<gene>
    <name evidence="2" type="ORF">NBRC111894_3107</name>
</gene>
<comment type="caution">
    <text evidence="2">The sequence shown here is derived from an EMBL/GenBank/DDBJ whole genome shotgun (WGS) entry which is preliminary data.</text>
</comment>
<keyword evidence="1" id="KW-1133">Transmembrane helix</keyword>
<protein>
    <submittedName>
        <fullName evidence="2">Uncharacterized protein</fullName>
    </submittedName>
</protein>
<accession>A0A4Y1ZEX8</accession>
<evidence type="ECO:0000256" key="1">
    <source>
        <dbReference type="SAM" id="Phobius"/>
    </source>
</evidence>
<evidence type="ECO:0000313" key="3">
    <source>
        <dbReference type="Proteomes" id="UP000319716"/>
    </source>
</evidence>
<reference evidence="2 3" key="1">
    <citation type="submission" date="2017-11" db="EMBL/GenBank/DDBJ databases">
        <title>Draft Genome Sequence of Sporolactobacillus inulinus NBRC 111894 Isolated from Koso, a Japanese Sugar-Vegetable Fermented Beverage.</title>
        <authorList>
            <person name="Chiou T.Y."/>
            <person name="Oshima K."/>
            <person name="Suda W."/>
            <person name="Hattori M."/>
            <person name="Takahashi T."/>
        </authorList>
    </citation>
    <scope>NUCLEOTIDE SEQUENCE [LARGE SCALE GENOMIC DNA]</scope>
    <source>
        <strain evidence="2 3">NBRC111894</strain>
    </source>
</reference>
<name>A0A4Y1ZEX8_9BACL</name>